<evidence type="ECO:0000313" key="2">
    <source>
        <dbReference type="EMBL" id="AIK96880.1"/>
    </source>
</evidence>
<accession>A0A077B1R1</accession>
<protein>
    <recommendedName>
        <fullName evidence="4">Prepilin type IV endopeptidase peptidase domain-containing protein</fullName>
    </recommendedName>
</protein>
<evidence type="ECO:0000313" key="3">
    <source>
        <dbReference type="Proteomes" id="UP000028926"/>
    </source>
</evidence>
<feature type="transmembrane region" description="Helical" evidence="1">
    <location>
        <begin position="89"/>
        <end position="108"/>
    </location>
</feature>
<dbReference type="AlphaFoldDB" id="A0A077B1R1"/>
<reference evidence="2 3" key="1">
    <citation type="submission" date="2014-07" db="EMBL/GenBank/DDBJ databases">
        <title>Comparative genomic insights into amoeba endosymbionts belonging to the families of Holosporaceae and Candidatus Midichloriaceae within Rickettsiales.</title>
        <authorList>
            <person name="Wang Z."/>
            <person name="Wu M."/>
        </authorList>
    </citation>
    <scope>NUCLEOTIDE SEQUENCE [LARGE SCALE GENOMIC DNA]</scope>
    <source>
        <strain evidence="2">PRA3</strain>
    </source>
</reference>
<dbReference type="EMBL" id="CP008941">
    <property type="protein sequence ID" value="AIK96880.1"/>
    <property type="molecule type" value="Genomic_DNA"/>
</dbReference>
<feature type="transmembrane region" description="Helical" evidence="1">
    <location>
        <begin position="24"/>
        <end position="40"/>
    </location>
</feature>
<evidence type="ECO:0008006" key="4">
    <source>
        <dbReference type="Google" id="ProtNLM"/>
    </source>
</evidence>
<evidence type="ECO:0000256" key="1">
    <source>
        <dbReference type="SAM" id="Phobius"/>
    </source>
</evidence>
<dbReference type="STRING" id="91604.ID47_09255"/>
<dbReference type="eggNOG" id="ENOG5031BHZ">
    <property type="taxonomic scope" value="Bacteria"/>
</dbReference>
<keyword evidence="1" id="KW-0472">Membrane</keyword>
<keyword evidence="1" id="KW-0812">Transmembrane</keyword>
<dbReference type="OrthoDB" id="9990649at2"/>
<organism evidence="2 3">
    <name type="scientific">Candidatus Odyssella acanthamoebae</name>
    <dbReference type="NCBI Taxonomy" id="91604"/>
    <lineage>
        <taxon>Bacteria</taxon>
        <taxon>Pseudomonadati</taxon>
        <taxon>Pseudomonadota</taxon>
        <taxon>Alphaproteobacteria</taxon>
        <taxon>Holosporales</taxon>
        <taxon>Candidatus Paracaedibacteraceae</taxon>
        <taxon>Candidatus Odyssella</taxon>
    </lineage>
</organism>
<dbReference type="RefSeq" id="WP_038465662.1">
    <property type="nucleotide sequence ID" value="NZ_CP008941.1"/>
</dbReference>
<keyword evidence="3" id="KW-1185">Reference proteome</keyword>
<dbReference type="Proteomes" id="UP000028926">
    <property type="component" value="Chromosome"/>
</dbReference>
<dbReference type="HOGENOM" id="CLU_1871646_0_0_5"/>
<sequence length="136" mass="15395">MILILLLLAIILMGYDCRYRSVPLIPFVLFCLCVVSQGWSNPHWESCGMGCVLVMLCSGAEYLFKRPFLGIADKILLPISLMLVPLPEVGLYLVGVGALGLILSLFWRRVYGVEYFPFLPALITPLFRFILKYVDF</sequence>
<name>A0A077B1R1_9PROT</name>
<gene>
    <name evidence="2" type="ORF">ID47_09255</name>
</gene>
<keyword evidence="1" id="KW-1133">Transmembrane helix</keyword>
<feature type="transmembrane region" description="Helical" evidence="1">
    <location>
        <begin position="115"/>
        <end position="134"/>
    </location>
</feature>
<proteinExistence type="predicted"/>
<dbReference type="KEGG" id="paca:ID47_09255"/>